<dbReference type="Proteomes" id="UP000008917">
    <property type="component" value="Chromosome"/>
</dbReference>
<dbReference type="EMBL" id="CP002417">
    <property type="protein sequence ID" value="ADU37059.1"/>
    <property type="molecule type" value="Genomic_DNA"/>
</dbReference>
<proteinExistence type="predicted"/>
<dbReference type="STRING" id="595537.Varpa_2868"/>
<name>E6V4X3_VARPE</name>
<sequence length="34" mass="3882">MSHTVNLIGSPDATAESRFRRELDKLLTIALNRR</sequence>
<dbReference type="HOGENOM" id="CLU_3376617_0_0_4"/>
<reference evidence="1 2" key="2">
    <citation type="journal article" date="2013" name="Genome Announc.">
        <title>Genome of the Root-Associated Plant Growth-Promoting Bacterium Variovorax paradoxus Strain EPS.</title>
        <authorList>
            <person name="Han J.I."/>
            <person name="Spain J.C."/>
            <person name="Leadbetter J.R."/>
            <person name="Ovchinnikova G."/>
            <person name="Goodwin L.A."/>
            <person name="Han C.S."/>
            <person name="Woyke T."/>
            <person name="Davenport K.W."/>
            <person name="Orwin P.M."/>
        </authorList>
    </citation>
    <scope>NUCLEOTIDE SEQUENCE [LARGE SCALE GENOMIC DNA]</scope>
    <source>
        <strain evidence="1 2">EPS</strain>
    </source>
</reference>
<protein>
    <submittedName>
        <fullName evidence="1">Uncharacterized protein</fullName>
    </submittedName>
</protein>
<organism evidence="1 2">
    <name type="scientific">Variovorax paradoxus (strain EPS)</name>
    <dbReference type="NCBI Taxonomy" id="595537"/>
    <lineage>
        <taxon>Bacteria</taxon>
        <taxon>Pseudomonadati</taxon>
        <taxon>Pseudomonadota</taxon>
        <taxon>Betaproteobacteria</taxon>
        <taxon>Burkholderiales</taxon>
        <taxon>Comamonadaceae</taxon>
        <taxon>Variovorax</taxon>
    </lineage>
</organism>
<evidence type="ECO:0000313" key="2">
    <source>
        <dbReference type="Proteomes" id="UP000008917"/>
    </source>
</evidence>
<gene>
    <name evidence="1" type="ordered locus">Varpa_2868</name>
</gene>
<reference evidence="2" key="1">
    <citation type="submission" date="2010-12" db="EMBL/GenBank/DDBJ databases">
        <title>Complete sequence of Variovorax paradoxus EPS.</title>
        <authorList>
            <consortium name="US DOE Joint Genome Institute"/>
            <person name="Lucas S."/>
            <person name="Copeland A."/>
            <person name="Lapidus A."/>
            <person name="Cheng J.-F."/>
            <person name="Goodwin L."/>
            <person name="Pitluck S."/>
            <person name="Teshima H."/>
            <person name="Detter J.C."/>
            <person name="Han C."/>
            <person name="Tapia R."/>
            <person name="Land M."/>
            <person name="Hauser L."/>
            <person name="Kyrpides N."/>
            <person name="Ivanova N."/>
            <person name="Ovchinnikova G."/>
            <person name="Orwin P."/>
            <person name="Han J.-I.G."/>
            <person name="Woyke T."/>
        </authorList>
    </citation>
    <scope>NUCLEOTIDE SEQUENCE [LARGE SCALE GENOMIC DNA]</scope>
    <source>
        <strain evidence="2">EPS</strain>
    </source>
</reference>
<dbReference type="KEGG" id="vpe:Varpa_2868"/>
<accession>E6V4X3</accession>
<dbReference type="AlphaFoldDB" id="E6V4X3"/>
<evidence type="ECO:0000313" key="1">
    <source>
        <dbReference type="EMBL" id="ADU37059.1"/>
    </source>
</evidence>